<evidence type="ECO:0000256" key="13">
    <source>
        <dbReference type="RuleBase" id="RU046415"/>
    </source>
</evidence>
<dbReference type="CDD" id="cd14801">
    <property type="entry name" value="STAT_DBD"/>
    <property type="match status" value="1"/>
</dbReference>
<proteinExistence type="inferred from homology"/>
<comment type="subcellular location">
    <subcellularLocation>
        <location evidence="2 13">Cytoplasm</location>
    </subcellularLocation>
    <subcellularLocation>
        <location evidence="1 13">Nucleus</location>
    </subcellularLocation>
</comment>
<evidence type="ECO:0000256" key="7">
    <source>
        <dbReference type="ARBA" id="ARBA00023015"/>
    </source>
</evidence>
<keyword evidence="10 13" id="KW-0804">Transcription</keyword>
<dbReference type="InterPro" id="IPR013801">
    <property type="entry name" value="STAT_TF_DNA-bd"/>
</dbReference>
<dbReference type="Pfam" id="PF02864">
    <property type="entry name" value="STAT_bind"/>
    <property type="match status" value="1"/>
</dbReference>
<dbReference type="InterPro" id="IPR001217">
    <property type="entry name" value="STAT"/>
</dbReference>
<keyword evidence="7 13" id="KW-0805">Transcription regulation</keyword>
<protein>
    <recommendedName>
        <fullName evidence="13">Signal transducer and activator of transcription</fullName>
    </recommendedName>
</protein>
<dbReference type="Gene3D" id="1.10.238.10">
    <property type="entry name" value="EF-hand"/>
    <property type="match status" value="1"/>
</dbReference>
<evidence type="ECO:0000256" key="4">
    <source>
        <dbReference type="ARBA" id="ARBA00022490"/>
    </source>
</evidence>
<dbReference type="Gene3D" id="1.10.532.10">
    <property type="entry name" value="STAT transcription factor, N-terminal domain"/>
    <property type="match status" value="1"/>
</dbReference>
<evidence type="ECO:0000313" key="16">
    <source>
        <dbReference type="Proteomes" id="UP000790347"/>
    </source>
</evidence>
<dbReference type="InterPro" id="IPR015988">
    <property type="entry name" value="STAT_TF_CC"/>
</dbReference>
<dbReference type="SUPFAM" id="SSF55550">
    <property type="entry name" value="SH2 domain"/>
    <property type="match status" value="1"/>
</dbReference>
<dbReference type="SUPFAM" id="SSF47655">
    <property type="entry name" value="STAT"/>
    <property type="match status" value="1"/>
</dbReference>
<evidence type="ECO:0000313" key="15">
    <source>
        <dbReference type="EMBL" id="KAH9526489.1"/>
    </source>
</evidence>
<reference evidence="15" key="2">
    <citation type="journal article" date="2022" name="Res Sq">
        <title>Comparative Genomics Reveals Insights into the Divergent Evolution of Astigmatic Mites and Household Pest Adaptations.</title>
        <authorList>
            <person name="Xiong Q."/>
            <person name="Wan A.T.-Y."/>
            <person name="Liu X.-Y."/>
            <person name="Fung C.S.-H."/>
            <person name="Xiao X."/>
            <person name="Malainual N."/>
            <person name="Hou J."/>
            <person name="Wang L."/>
            <person name="Wang M."/>
            <person name="Yang K."/>
            <person name="Cui Y."/>
            <person name="Leung E."/>
            <person name="Nong W."/>
            <person name="Shin S.-K."/>
            <person name="Au S."/>
            <person name="Jeong K.Y."/>
            <person name="Chew F.T."/>
            <person name="Hui J."/>
            <person name="Leung T.F."/>
            <person name="Tungtrongchitr A."/>
            <person name="Zhong N."/>
            <person name="Liu Z."/>
            <person name="Tsui S."/>
        </authorList>
    </citation>
    <scope>NUCLEOTIDE SEQUENCE</scope>
    <source>
        <strain evidence="15">Derf</strain>
        <tissue evidence="15">Whole organism</tissue>
    </source>
</reference>
<dbReference type="InterPro" id="IPR048988">
    <property type="entry name" value="STAT_linker"/>
</dbReference>
<keyword evidence="8 13" id="KW-0238">DNA-binding</keyword>
<organism evidence="15 16">
    <name type="scientific">Dermatophagoides farinae</name>
    <name type="common">American house dust mite</name>
    <dbReference type="NCBI Taxonomy" id="6954"/>
    <lineage>
        <taxon>Eukaryota</taxon>
        <taxon>Metazoa</taxon>
        <taxon>Ecdysozoa</taxon>
        <taxon>Arthropoda</taxon>
        <taxon>Chelicerata</taxon>
        <taxon>Arachnida</taxon>
        <taxon>Acari</taxon>
        <taxon>Acariformes</taxon>
        <taxon>Sarcoptiformes</taxon>
        <taxon>Astigmata</taxon>
        <taxon>Psoroptidia</taxon>
        <taxon>Analgoidea</taxon>
        <taxon>Pyroglyphidae</taxon>
        <taxon>Dermatophagoidinae</taxon>
        <taxon>Dermatophagoides</taxon>
    </lineage>
</organism>
<dbReference type="InterPro" id="IPR036860">
    <property type="entry name" value="SH2_dom_sf"/>
</dbReference>
<keyword evidence="6 12" id="KW-0727">SH2 domain</keyword>
<dbReference type="GO" id="GO:0005634">
    <property type="term" value="C:nucleus"/>
    <property type="evidence" value="ECO:0007669"/>
    <property type="project" value="UniProtKB-SubCell"/>
</dbReference>
<keyword evidence="5 13" id="KW-0597">Phosphoprotein</keyword>
<feature type="domain" description="SH2" evidence="14">
    <location>
        <begin position="568"/>
        <end position="682"/>
    </location>
</feature>
<dbReference type="SUPFAM" id="SSF49417">
    <property type="entry name" value="p53-like transcription factors"/>
    <property type="match status" value="1"/>
</dbReference>
<keyword evidence="4 13" id="KW-0963">Cytoplasm</keyword>
<dbReference type="GO" id="GO:0007165">
    <property type="term" value="P:signal transduction"/>
    <property type="evidence" value="ECO:0007669"/>
    <property type="project" value="InterPro"/>
</dbReference>
<keyword evidence="9 13" id="KW-0010">Activator</keyword>
<keyword evidence="16" id="KW-1185">Reference proteome</keyword>
<evidence type="ECO:0000256" key="12">
    <source>
        <dbReference type="PROSITE-ProRule" id="PRU00191"/>
    </source>
</evidence>
<gene>
    <name evidence="15" type="primary">STAT5B_1</name>
    <name evidence="15" type="ORF">DERF_000573</name>
</gene>
<dbReference type="Pfam" id="PF02865">
    <property type="entry name" value="STAT_int"/>
    <property type="match status" value="1"/>
</dbReference>
<dbReference type="AlphaFoldDB" id="A0A922I7M2"/>
<evidence type="ECO:0000256" key="10">
    <source>
        <dbReference type="ARBA" id="ARBA00023163"/>
    </source>
</evidence>
<accession>A0A922I7M2</accession>
<evidence type="ECO:0000256" key="3">
    <source>
        <dbReference type="ARBA" id="ARBA00005586"/>
    </source>
</evidence>
<dbReference type="InterPro" id="IPR008967">
    <property type="entry name" value="p53-like_TF_DNA-bd_sf"/>
</dbReference>
<evidence type="ECO:0000256" key="9">
    <source>
        <dbReference type="ARBA" id="ARBA00023159"/>
    </source>
</evidence>
<sequence>MSVWSRILSLPEDQQRQLFSIYNHHIPIEIRMQLADWIEQQNWQYFVENDTMMKCELIQRFSIEIKNLIEMSNDVAYRYKLVNYWNMITNSNADVHAIIKNIHDCLSYEKEFIRCNNQEPVPFAQVNLFDNFQKLCQMNVVIKDGIGETETLFKNIKSLKETFNIRQLEISNFDNHKFNNNNNPNDKAMKLRFMENVNLLHSQYQTNMNDLNNKYRDIIVKLQEMSLLLFNELDVWKQQQKSKLDSSETYLQLKNLSEMMASNLGNLLQQLKFIDALVSNDSTQEDAMIIAQFIEIKKHTTLLFKNLISETFIVKNQPKQVIKKETKFNATVTMLAGSVLNVHMNSLVVRVQIINEEQAKLWNTDHEKFHLNSCCGEIVNNTTVMEYNSATNTLSANFINLRLKSIKRAEKKASIDKVVDEKFSLLFTTEIFLESDIKFVISTISVPVVVIVHGNQKIHALSTIIWDNAFSEVKRIPFNVPTEVKLGELAQVLSRQFYEHTRRHLSEDNMHFLAEKISGHEVDKQNFFNIMVPWTKFSKDLLPEQNFTFWDWFYNILQLTREHLAELWADGLIIGFLTRQRAEMLLMTKSPGTFLLRFSDTQLGGISVAYRNANNKVECLVPFVSNDLKIRKLADRLNDFNQFVYLFPEIPKDTAFSKYYTRIENQASNGYVFTQLKNCIPSEMDKESGNYENMNDQHTVNSSIMNDATLSTSFSDIGPMTNMSFDTNMSTSYDWNRNPNESMTSDDFTYVPTIDTM</sequence>
<dbReference type="PROSITE" id="PS50001">
    <property type="entry name" value="SH2"/>
    <property type="match status" value="1"/>
</dbReference>
<reference evidence="15" key="1">
    <citation type="submission" date="2013-05" db="EMBL/GenBank/DDBJ databases">
        <authorList>
            <person name="Yim A.K.Y."/>
            <person name="Chan T.F."/>
            <person name="Ji K.M."/>
            <person name="Liu X.Y."/>
            <person name="Zhou J.W."/>
            <person name="Li R.Q."/>
            <person name="Yang K.Y."/>
            <person name="Li J."/>
            <person name="Li M."/>
            <person name="Law P.T.W."/>
            <person name="Wu Y.L."/>
            <person name="Cai Z.L."/>
            <person name="Qin H."/>
            <person name="Bao Y."/>
            <person name="Leung R.K.K."/>
            <person name="Ng P.K.S."/>
            <person name="Zou J."/>
            <person name="Zhong X.J."/>
            <person name="Ran P.X."/>
            <person name="Zhong N.S."/>
            <person name="Liu Z.G."/>
            <person name="Tsui S.K.W."/>
        </authorList>
    </citation>
    <scope>NUCLEOTIDE SEQUENCE</scope>
    <source>
        <strain evidence="15">Derf</strain>
        <tissue evidence="15">Whole organism</tissue>
    </source>
</reference>
<dbReference type="PANTHER" id="PTHR11801">
    <property type="entry name" value="SIGNAL TRANSDUCER AND ACTIVATOR OF TRANSCRIPTION"/>
    <property type="match status" value="1"/>
</dbReference>
<dbReference type="Gene3D" id="2.60.40.630">
    <property type="entry name" value="STAT transcription factor, DNA-binding domain"/>
    <property type="match status" value="1"/>
</dbReference>
<evidence type="ECO:0000256" key="2">
    <source>
        <dbReference type="ARBA" id="ARBA00004496"/>
    </source>
</evidence>
<dbReference type="Gene3D" id="3.30.505.10">
    <property type="entry name" value="SH2 domain"/>
    <property type="match status" value="1"/>
</dbReference>
<dbReference type="GO" id="GO:0005737">
    <property type="term" value="C:cytoplasm"/>
    <property type="evidence" value="ECO:0007669"/>
    <property type="project" value="UniProtKB-SubCell"/>
</dbReference>
<dbReference type="CDD" id="cd09919">
    <property type="entry name" value="SH2_STAT_family"/>
    <property type="match status" value="1"/>
</dbReference>
<name>A0A922I7M2_DERFA</name>
<dbReference type="Proteomes" id="UP000790347">
    <property type="component" value="Unassembled WGS sequence"/>
</dbReference>
<evidence type="ECO:0000256" key="8">
    <source>
        <dbReference type="ARBA" id="ARBA00023125"/>
    </source>
</evidence>
<evidence type="ECO:0000256" key="6">
    <source>
        <dbReference type="ARBA" id="ARBA00022999"/>
    </source>
</evidence>
<dbReference type="Pfam" id="PF21354">
    <property type="entry name" value="STAT_linker"/>
    <property type="match status" value="1"/>
</dbReference>
<comment type="caution">
    <text evidence="15">The sequence shown here is derived from an EMBL/GenBank/DDBJ whole genome shotgun (WGS) entry which is preliminary data.</text>
</comment>
<keyword evidence="11 13" id="KW-0539">Nucleus</keyword>
<dbReference type="InterPro" id="IPR036535">
    <property type="entry name" value="STAT_N_sf"/>
</dbReference>
<dbReference type="GO" id="GO:0003677">
    <property type="term" value="F:DNA binding"/>
    <property type="evidence" value="ECO:0007669"/>
    <property type="project" value="UniProtKB-KW"/>
</dbReference>
<dbReference type="Pfam" id="PF00017">
    <property type="entry name" value="SH2"/>
    <property type="match status" value="1"/>
</dbReference>
<evidence type="ECO:0000256" key="1">
    <source>
        <dbReference type="ARBA" id="ARBA00004123"/>
    </source>
</evidence>
<dbReference type="InterPro" id="IPR012345">
    <property type="entry name" value="STAT_TF_DNA-bd_N"/>
</dbReference>
<dbReference type="InterPro" id="IPR000980">
    <property type="entry name" value="SH2"/>
</dbReference>
<dbReference type="GO" id="GO:0006357">
    <property type="term" value="P:regulation of transcription by RNA polymerase II"/>
    <property type="evidence" value="ECO:0007669"/>
    <property type="project" value="UniProtKB-ARBA"/>
</dbReference>
<comment type="similarity">
    <text evidence="3 13">Belongs to the transcription factor STAT family.</text>
</comment>
<evidence type="ECO:0000256" key="5">
    <source>
        <dbReference type="ARBA" id="ARBA00022553"/>
    </source>
</evidence>
<evidence type="ECO:0000259" key="14">
    <source>
        <dbReference type="PROSITE" id="PS50001"/>
    </source>
</evidence>
<dbReference type="GO" id="GO:0003700">
    <property type="term" value="F:DNA-binding transcription factor activity"/>
    <property type="evidence" value="ECO:0007669"/>
    <property type="project" value="InterPro"/>
</dbReference>
<evidence type="ECO:0000256" key="11">
    <source>
        <dbReference type="ARBA" id="ARBA00023242"/>
    </source>
</evidence>
<dbReference type="SMART" id="SM00964">
    <property type="entry name" value="STAT_int"/>
    <property type="match status" value="1"/>
</dbReference>
<dbReference type="InterPro" id="IPR013799">
    <property type="entry name" value="STAT_TF_prot_interaction"/>
</dbReference>
<dbReference type="EMBL" id="ASGP02000001">
    <property type="protein sequence ID" value="KAH9526489.1"/>
    <property type="molecule type" value="Genomic_DNA"/>
</dbReference>
<dbReference type="SUPFAM" id="SSF48092">
    <property type="entry name" value="Transcription factor STAT-4 N-domain"/>
    <property type="match status" value="1"/>
</dbReference>